<sequence length="159" mass="18361">MSTEKYEIFFPEGERYWFCRHLGVGSCATTSVVRSIADSKDYVRKKTKPTSGDGLYYSSEVKYRREHCLIPQLVTQKAFFDLPTNSLDRDEFKSSSMIFSFCNGGTLSGSFKVVYQESEIILQNLVWYLLRQGLQVLDFLRDGYPSVVHNDVHPENIFL</sequence>
<reference evidence="2 3" key="1">
    <citation type="submission" date="2013-03" db="EMBL/GenBank/DDBJ databases">
        <title>The Genome Sequence of Exophiala aquamarina CBS 119918.</title>
        <authorList>
            <consortium name="The Broad Institute Genomics Platform"/>
            <person name="Cuomo C."/>
            <person name="de Hoog S."/>
            <person name="Gorbushina A."/>
            <person name="Walker B."/>
            <person name="Young S.K."/>
            <person name="Zeng Q."/>
            <person name="Gargeya S."/>
            <person name="Fitzgerald M."/>
            <person name="Haas B."/>
            <person name="Abouelleil A."/>
            <person name="Allen A.W."/>
            <person name="Alvarado L."/>
            <person name="Arachchi H.M."/>
            <person name="Berlin A.M."/>
            <person name="Chapman S.B."/>
            <person name="Gainer-Dewar J."/>
            <person name="Goldberg J."/>
            <person name="Griggs A."/>
            <person name="Gujja S."/>
            <person name="Hansen M."/>
            <person name="Howarth C."/>
            <person name="Imamovic A."/>
            <person name="Ireland A."/>
            <person name="Larimer J."/>
            <person name="McCowan C."/>
            <person name="Murphy C."/>
            <person name="Pearson M."/>
            <person name="Poon T.W."/>
            <person name="Priest M."/>
            <person name="Roberts A."/>
            <person name="Saif S."/>
            <person name="Shea T."/>
            <person name="Sisk P."/>
            <person name="Sykes S."/>
            <person name="Wortman J."/>
            <person name="Nusbaum C."/>
            <person name="Birren B."/>
        </authorList>
    </citation>
    <scope>NUCLEOTIDE SEQUENCE [LARGE SCALE GENOMIC DNA]</scope>
    <source>
        <strain evidence="2 3">CBS 119918</strain>
    </source>
</reference>
<protein>
    <recommendedName>
        <fullName evidence="1">Protein kinase domain-containing protein</fullName>
    </recommendedName>
</protein>
<dbReference type="PROSITE" id="PS50011">
    <property type="entry name" value="PROTEIN_KINASE_DOM"/>
    <property type="match status" value="1"/>
</dbReference>
<evidence type="ECO:0000313" key="3">
    <source>
        <dbReference type="Proteomes" id="UP000027920"/>
    </source>
</evidence>
<dbReference type="Gene3D" id="1.10.510.10">
    <property type="entry name" value="Transferase(Phosphotransferase) domain 1"/>
    <property type="match status" value="1"/>
</dbReference>
<dbReference type="OrthoDB" id="4159521at2759"/>
<dbReference type="Proteomes" id="UP000027920">
    <property type="component" value="Unassembled WGS sequence"/>
</dbReference>
<dbReference type="GO" id="GO:0004672">
    <property type="term" value="F:protein kinase activity"/>
    <property type="evidence" value="ECO:0007669"/>
    <property type="project" value="InterPro"/>
</dbReference>
<proteinExistence type="predicted"/>
<gene>
    <name evidence="2" type="ORF">A1O9_03794</name>
</gene>
<organism evidence="2 3">
    <name type="scientific">Exophiala aquamarina CBS 119918</name>
    <dbReference type="NCBI Taxonomy" id="1182545"/>
    <lineage>
        <taxon>Eukaryota</taxon>
        <taxon>Fungi</taxon>
        <taxon>Dikarya</taxon>
        <taxon>Ascomycota</taxon>
        <taxon>Pezizomycotina</taxon>
        <taxon>Eurotiomycetes</taxon>
        <taxon>Chaetothyriomycetidae</taxon>
        <taxon>Chaetothyriales</taxon>
        <taxon>Herpotrichiellaceae</taxon>
        <taxon>Exophiala</taxon>
    </lineage>
</organism>
<dbReference type="HOGENOM" id="CLU_1664880_0_0_1"/>
<feature type="domain" description="Protein kinase" evidence="1">
    <location>
        <begin position="16"/>
        <end position="159"/>
    </location>
</feature>
<dbReference type="RefSeq" id="XP_013261541.1">
    <property type="nucleotide sequence ID" value="XM_013406087.1"/>
</dbReference>
<dbReference type="GeneID" id="25278728"/>
<accession>A0A072PGG6</accession>
<evidence type="ECO:0000259" key="1">
    <source>
        <dbReference type="PROSITE" id="PS50011"/>
    </source>
</evidence>
<dbReference type="AlphaFoldDB" id="A0A072PGG6"/>
<name>A0A072PGG6_9EURO</name>
<dbReference type="InterPro" id="IPR000719">
    <property type="entry name" value="Prot_kinase_dom"/>
</dbReference>
<evidence type="ECO:0000313" key="2">
    <source>
        <dbReference type="EMBL" id="KEF58951.1"/>
    </source>
</evidence>
<dbReference type="InterPro" id="IPR011009">
    <property type="entry name" value="Kinase-like_dom_sf"/>
</dbReference>
<dbReference type="VEuPathDB" id="FungiDB:A1O9_03794"/>
<keyword evidence="3" id="KW-1185">Reference proteome</keyword>
<dbReference type="EMBL" id="AMGV01000003">
    <property type="protein sequence ID" value="KEF58951.1"/>
    <property type="molecule type" value="Genomic_DNA"/>
</dbReference>
<comment type="caution">
    <text evidence="2">The sequence shown here is derived from an EMBL/GenBank/DDBJ whole genome shotgun (WGS) entry which is preliminary data.</text>
</comment>
<dbReference type="STRING" id="1182545.A0A072PGG6"/>
<dbReference type="GO" id="GO:0005524">
    <property type="term" value="F:ATP binding"/>
    <property type="evidence" value="ECO:0007669"/>
    <property type="project" value="InterPro"/>
</dbReference>
<dbReference type="SUPFAM" id="SSF56112">
    <property type="entry name" value="Protein kinase-like (PK-like)"/>
    <property type="match status" value="1"/>
</dbReference>
<feature type="non-terminal residue" evidence="2">
    <location>
        <position position="159"/>
    </location>
</feature>